<evidence type="ECO:0000313" key="1">
    <source>
        <dbReference type="EMBL" id="OIQ63811.1"/>
    </source>
</evidence>
<organism evidence="1">
    <name type="scientific">mine drainage metagenome</name>
    <dbReference type="NCBI Taxonomy" id="410659"/>
    <lineage>
        <taxon>unclassified sequences</taxon>
        <taxon>metagenomes</taxon>
        <taxon>ecological metagenomes</taxon>
    </lineage>
</organism>
<dbReference type="AlphaFoldDB" id="A0A1J5PEY6"/>
<gene>
    <name evidence="1" type="ORF">GALL_546480</name>
</gene>
<reference evidence="1" key="1">
    <citation type="submission" date="2016-10" db="EMBL/GenBank/DDBJ databases">
        <title>Sequence of Gallionella enrichment culture.</title>
        <authorList>
            <person name="Poehlein A."/>
            <person name="Muehling M."/>
            <person name="Daniel R."/>
        </authorList>
    </citation>
    <scope>NUCLEOTIDE SEQUENCE</scope>
</reference>
<protein>
    <submittedName>
        <fullName evidence="1">Uncharacterized protein</fullName>
    </submittedName>
</protein>
<sequence length="63" mass="6740">MKLPMRPNASPGGISGATKSMICNQAYLRVRANQNAAAITPSSPPWKDMPPSHTAMICAGWEK</sequence>
<proteinExistence type="predicted"/>
<accession>A0A1J5PEY6</accession>
<dbReference type="EMBL" id="MLJW01008672">
    <property type="protein sequence ID" value="OIQ63811.1"/>
    <property type="molecule type" value="Genomic_DNA"/>
</dbReference>
<name>A0A1J5PEY6_9ZZZZ</name>
<comment type="caution">
    <text evidence="1">The sequence shown here is derived from an EMBL/GenBank/DDBJ whole genome shotgun (WGS) entry which is preliminary data.</text>
</comment>